<dbReference type="InterPro" id="IPR020449">
    <property type="entry name" value="Tscrpt_reg_AraC-type_HTH"/>
</dbReference>
<dbReference type="InterPro" id="IPR009057">
    <property type="entry name" value="Homeodomain-like_sf"/>
</dbReference>
<dbReference type="InterPro" id="IPR018060">
    <property type="entry name" value="HTH_AraC"/>
</dbReference>
<dbReference type="PROSITE" id="PS01124">
    <property type="entry name" value="HTH_ARAC_FAMILY_2"/>
    <property type="match status" value="1"/>
</dbReference>
<evidence type="ECO:0000313" key="5">
    <source>
        <dbReference type="EMBL" id="MCD2422415.1"/>
    </source>
</evidence>
<dbReference type="PRINTS" id="PR00032">
    <property type="entry name" value="HTHARAC"/>
</dbReference>
<proteinExistence type="predicted"/>
<dbReference type="SMART" id="SM00342">
    <property type="entry name" value="HTH_ARAC"/>
    <property type="match status" value="1"/>
</dbReference>
<evidence type="ECO:0000256" key="3">
    <source>
        <dbReference type="ARBA" id="ARBA00023163"/>
    </source>
</evidence>
<comment type="caution">
    <text evidence="5">The sequence shown here is derived from an EMBL/GenBank/DDBJ whole genome shotgun (WGS) entry which is preliminary data.</text>
</comment>
<dbReference type="Gene3D" id="1.10.10.60">
    <property type="entry name" value="Homeodomain-like"/>
    <property type="match status" value="1"/>
</dbReference>
<dbReference type="PANTHER" id="PTHR43280">
    <property type="entry name" value="ARAC-FAMILY TRANSCRIPTIONAL REGULATOR"/>
    <property type="match status" value="1"/>
</dbReference>
<dbReference type="SUPFAM" id="SSF46689">
    <property type="entry name" value="Homeodomain-like"/>
    <property type="match status" value="1"/>
</dbReference>
<keyword evidence="1" id="KW-0805">Transcription regulation</keyword>
<evidence type="ECO:0000256" key="2">
    <source>
        <dbReference type="ARBA" id="ARBA00023125"/>
    </source>
</evidence>
<dbReference type="Proteomes" id="UP001199816">
    <property type="component" value="Unassembled WGS sequence"/>
</dbReference>
<dbReference type="PANTHER" id="PTHR43280:SF32">
    <property type="entry name" value="TRANSCRIPTIONAL REGULATORY PROTEIN"/>
    <property type="match status" value="1"/>
</dbReference>
<evidence type="ECO:0000259" key="4">
    <source>
        <dbReference type="PROSITE" id="PS01124"/>
    </source>
</evidence>
<dbReference type="EMBL" id="JAJNEC010000004">
    <property type="protein sequence ID" value="MCD2422415.1"/>
    <property type="molecule type" value="Genomic_DNA"/>
</dbReference>
<reference evidence="5 6" key="1">
    <citation type="submission" date="2021-11" db="EMBL/GenBank/DDBJ databases">
        <title>Genomic of Niabella pedocola.</title>
        <authorList>
            <person name="Wu T."/>
        </authorList>
    </citation>
    <scope>NUCLEOTIDE SEQUENCE [LARGE SCALE GENOMIC DNA]</scope>
    <source>
        <strain evidence="5 6">JCM 31011</strain>
    </source>
</reference>
<feature type="domain" description="HTH araC/xylS-type" evidence="4">
    <location>
        <begin position="85"/>
        <end position="183"/>
    </location>
</feature>
<evidence type="ECO:0000256" key="1">
    <source>
        <dbReference type="ARBA" id="ARBA00023015"/>
    </source>
</evidence>
<gene>
    <name evidence="5" type="ORF">LQ567_06550</name>
</gene>
<dbReference type="Pfam" id="PF12833">
    <property type="entry name" value="HTH_18"/>
    <property type="match status" value="1"/>
</dbReference>
<dbReference type="RefSeq" id="WP_231003388.1">
    <property type="nucleotide sequence ID" value="NZ_JAJNEC010000004.1"/>
</dbReference>
<evidence type="ECO:0000313" key="6">
    <source>
        <dbReference type="Proteomes" id="UP001199816"/>
    </source>
</evidence>
<protein>
    <submittedName>
        <fullName evidence="5">Helix-turn-helix domain-containing protein</fullName>
    </submittedName>
</protein>
<accession>A0ABS8PMT2</accession>
<keyword evidence="2" id="KW-0238">DNA-binding</keyword>
<keyword evidence="3" id="KW-0804">Transcription</keyword>
<keyword evidence="6" id="KW-1185">Reference proteome</keyword>
<sequence length="187" mass="21769">MIETFTVPIRHTFSSLNKNIALHLDDEGYKRFSSEFDAIKKEIDSNIVFPELINARARLIALIVHVWKEYVHGNTEMSQGANLSNRFHSLVDKNFRSQKVVSFYAEELQITANYLGIICRKHYNKSPLEMIRERIVLEAKKLLHSSELSIKEIGYSLGYTNLSYFSFFFKGLTGMTPKEYRMKFSVQ</sequence>
<name>A0ABS8PMT2_9BACT</name>
<organism evidence="5 6">
    <name type="scientific">Niabella pedocola</name>
    <dbReference type="NCBI Taxonomy" id="1752077"/>
    <lineage>
        <taxon>Bacteria</taxon>
        <taxon>Pseudomonadati</taxon>
        <taxon>Bacteroidota</taxon>
        <taxon>Chitinophagia</taxon>
        <taxon>Chitinophagales</taxon>
        <taxon>Chitinophagaceae</taxon>
        <taxon>Niabella</taxon>
    </lineage>
</organism>